<dbReference type="EMBL" id="JBIRWM010000044">
    <property type="protein sequence ID" value="MFI2162714.1"/>
    <property type="molecule type" value="Genomic_DNA"/>
</dbReference>
<dbReference type="Proteomes" id="UP001611397">
    <property type="component" value="Unassembled WGS sequence"/>
</dbReference>
<keyword evidence="2" id="KW-1185">Reference proteome</keyword>
<dbReference type="RefSeq" id="WP_279616985.1">
    <property type="nucleotide sequence ID" value="NZ_JBHYQQ010000054.1"/>
</dbReference>
<comment type="caution">
    <text evidence="1">The sequence shown here is derived from an EMBL/GenBank/DDBJ whole genome shotgun (WGS) entry which is preliminary data.</text>
</comment>
<reference evidence="1 2" key="1">
    <citation type="submission" date="2024-10" db="EMBL/GenBank/DDBJ databases">
        <title>The Natural Products Discovery Center: Release of the First 8490 Sequenced Strains for Exploring Actinobacteria Biosynthetic Diversity.</title>
        <authorList>
            <person name="Kalkreuter E."/>
            <person name="Kautsar S.A."/>
            <person name="Yang D."/>
            <person name="Bader C.D."/>
            <person name="Teijaro C.N."/>
            <person name="Fluegel L."/>
            <person name="Davis C.M."/>
            <person name="Simpson J.R."/>
            <person name="Lauterbach L."/>
            <person name="Steele A.D."/>
            <person name="Gui C."/>
            <person name="Meng S."/>
            <person name="Li G."/>
            <person name="Viehrig K."/>
            <person name="Ye F."/>
            <person name="Su P."/>
            <person name="Kiefer A.F."/>
            <person name="Nichols A."/>
            <person name="Cepeda A.J."/>
            <person name="Yan W."/>
            <person name="Fan B."/>
            <person name="Jiang Y."/>
            <person name="Adhikari A."/>
            <person name="Zheng C.-J."/>
            <person name="Schuster L."/>
            <person name="Cowan T.M."/>
            <person name="Smanski M.J."/>
            <person name="Chevrette M.G."/>
            <person name="De Carvalho L.P.S."/>
            <person name="Shen B."/>
        </authorList>
    </citation>
    <scope>NUCLEOTIDE SEQUENCE [LARGE SCALE GENOMIC DNA]</scope>
    <source>
        <strain evidence="1 2">NPDC020295</strain>
    </source>
</reference>
<sequence>MTVAEASARRRRNVAKRLLDLPFIVSLSFAAGFRGRAERTVVRK</sequence>
<proteinExistence type="predicted"/>
<evidence type="ECO:0000313" key="2">
    <source>
        <dbReference type="Proteomes" id="UP001611397"/>
    </source>
</evidence>
<name>A0ABW7VMX3_STROI</name>
<protein>
    <submittedName>
        <fullName evidence="1">Uncharacterized protein</fullName>
    </submittedName>
</protein>
<organism evidence="1 2">
    <name type="scientific">Streptomyces olivaceoviridis</name>
    <name type="common">Streptomyces corchorusii</name>
    <dbReference type="NCBI Taxonomy" id="1921"/>
    <lineage>
        <taxon>Bacteria</taxon>
        <taxon>Bacillati</taxon>
        <taxon>Actinomycetota</taxon>
        <taxon>Actinomycetes</taxon>
        <taxon>Kitasatosporales</taxon>
        <taxon>Streptomycetaceae</taxon>
        <taxon>Streptomyces</taxon>
    </lineage>
</organism>
<accession>A0ABW7VMX3</accession>
<gene>
    <name evidence="1" type="ORF">ACH49L_45100</name>
</gene>
<evidence type="ECO:0000313" key="1">
    <source>
        <dbReference type="EMBL" id="MFI2162714.1"/>
    </source>
</evidence>